<protein>
    <submittedName>
        <fullName evidence="2">Uncharacterized protein</fullName>
    </submittedName>
</protein>
<dbReference type="SUPFAM" id="SSF52799">
    <property type="entry name" value="(Phosphotyrosine protein) phosphatases II"/>
    <property type="match status" value="1"/>
</dbReference>
<proteinExistence type="predicted"/>
<comment type="caution">
    <text evidence="2">The sequence shown here is derived from an EMBL/GenBank/DDBJ whole genome shotgun (WGS) entry which is preliminary data.</text>
</comment>
<dbReference type="EMBL" id="CAJZBQ010000038">
    <property type="protein sequence ID" value="CAG9325338.1"/>
    <property type="molecule type" value="Genomic_DNA"/>
</dbReference>
<name>A0AAU9JI25_9CILI</name>
<dbReference type="Gene3D" id="3.90.190.10">
    <property type="entry name" value="Protein tyrosine phosphatase superfamily"/>
    <property type="match status" value="1"/>
</dbReference>
<gene>
    <name evidence="2" type="ORF">BSTOLATCC_MIC38600</name>
</gene>
<reference evidence="2" key="1">
    <citation type="submission" date="2021-09" db="EMBL/GenBank/DDBJ databases">
        <authorList>
            <consortium name="AG Swart"/>
            <person name="Singh M."/>
            <person name="Singh A."/>
            <person name="Seah K."/>
            <person name="Emmerich C."/>
        </authorList>
    </citation>
    <scope>NUCLEOTIDE SEQUENCE</scope>
    <source>
        <strain evidence="2">ATCC30299</strain>
    </source>
</reference>
<evidence type="ECO:0000313" key="2">
    <source>
        <dbReference type="EMBL" id="CAG9325338.1"/>
    </source>
</evidence>
<dbReference type="CDD" id="cd14498">
    <property type="entry name" value="DSP"/>
    <property type="match status" value="1"/>
</dbReference>
<feature type="region of interest" description="Disordered" evidence="1">
    <location>
        <begin position="105"/>
        <end position="131"/>
    </location>
</feature>
<accession>A0AAU9JI25</accession>
<sequence>MDSNYLNKESTIPEHDFHNQIHLSVTSVKPRRNSFNVGNLSSYNDTLQTFHTEPILDYGNQPVIPKRPRIGSFNSSNISLLQNAVQALPEKERADFKRITTIGVHRRHNSHSPESPTKKIKPVKEKAKTPMRYRRSNTGILASPDEKKSNEISLFVKKSSHDAFLCEIPYRTELYIDELLFRLYIGDINSVNSQGSLNQHMIEAVLSVVGEESPERFPTIKRGYLKIPIDKDFYKMMDAAQRFLDSHIGNCNVLVQCPTGKTYAPAIVIGYLIRRFKIVYHFARDLICKYIHDIDIDEYLERQLHHLTSQ</sequence>
<dbReference type="InterPro" id="IPR029021">
    <property type="entry name" value="Prot-tyrosine_phosphatase-like"/>
</dbReference>
<dbReference type="AlphaFoldDB" id="A0AAU9JI25"/>
<organism evidence="2 3">
    <name type="scientific">Blepharisma stoltei</name>
    <dbReference type="NCBI Taxonomy" id="1481888"/>
    <lineage>
        <taxon>Eukaryota</taxon>
        <taxon>Sar</taxon>
        <taxon>Alveolata</taxon>
        <taxon>Ciliophora</taxon>
        <taxon>Postciliodesmatophora</taxon>
        <taxon>Heterotrichea</taxon>
        <taxon>Heterotrichida</taxon>
        <taxon>Blepharismidae</taxon>
        <taxon>Blepharisma</taxon>
    </lineage>
</organism>
<evidence type="ECO:0000256" key="1">
    <source>
        <dbReference type="SAM" id="MobiDB-lite"/>
    </source>
</evidence>
<evidence type="ECO:0000313" key="3">
    <source>
        <dbReference type="Proteomes" id="UP001162131"/>
    </source>
</evidence>
<keyword evidence="3" id="KW-1185">Reference proteome</keyword>
<dbReference type="Proteomes" id="UP001162131">
    <property type="component" value="Unassembled WGS sequence"/>
</dbReference>